<dbReference type="InterPro" id="IPR011856">
    <property type="entry name" value="tRNA_endonuc-like_dom_sf"/>
</dbReference>
<evidence type="ECO:0000313" key="1">
    <source>
        <dbReference type="EMBL" id="QKE94045.1"/>
    </source>
</evidence>
<accession>A0A6M8I239</accession>
<evidence type="ECO:0000313" key="2">
    <source>
        <dbReference type="Proteomes" id="UP000500767"/>
    </source>
</evidence>
<geneLocation type="plasmid" evidence="1 2">
    <name>unnamed8</name>
</geneLocation>
<dbReference type="GO" id="GO:0003676">
    <property type="term" value="F:nucleic acid binding"/>
    <property type="evidence" value="ECO:0007669"/>
    <property type="project" value="InterPro"/>
</dbReference>
<keyword evidence="1" id="KW-0614">Plasmid</keyword>
<organism evidence="1 2">
    <name type="scientific">Lichenicola cladoniae</name>
    <dbReference type="NCBI Taxonomy" id="1484109"/>
    <lineage>
        <taxon>Bacteria</taxon>
        <taxon>Pseudomonadati</taxon>
        <taxon>Pseudomonadota</taxon>
        <taxon>Alphaproteobacteria</taxon>
        <taxon>Acetobacterales</taxon>
        <taxon>Acetobacteraceae</taxon>
        <taxon>Lichenicola</taxon>
    </lineage>
</organism>
<dbReference type="KEGG" id="lck:HN018_28400"/>
<proteinExistence type="predicted"/>
<dbReference type="Proteomes" id="UP000500767">
    <property type="component" value="Plasmid unnamed8"/>
</dbReference>
<keyword evidence="2" id="KW-1185">Reference proteome</keyword>
<dbReference type="AlphaFoldDB" id="A0A6M8I239"/>
<dbReference type="RefSeq" id="WP_171837333.1">
    <property type="nucleotide sequence ID" value="NZ_CP053715.1"/>
</dbReference>
<protein>
    <submittedName>
        <fullName evidence="1">Uncharacterized protein</fullName>
    </submittedName>
</protein>
<sequence length="384" mass="42810">MPSQSGVFVLQNDGSLVAMQPTQFAAEVDFQELLSKFPELLVGDQIDPGSPRRFVLVKQEQAIGHDTDVPRWSVDHLFLDQDGIPTLVEVKRKSDTRLRREVVGQMLDYASNCQTSWTAETMRASLEETCESAGTSYDDVITTLLDPTTSLDPVALAEAFWTNVKTNLQAGKVRMLFVADEIPTELRRIVEFLNEQMDPAEILAIELRQFTGQGLRTIVPMIFGQTQEATTKKKFPPGARWTEEHFLAKIDATFSEPQATVARAVLDWMKETNLPLVWGTGRENGSVYPLLKPQGVSINPAYLSTDGKIWLQLGTMQNRPVFGDLTVRRELLDRFGRVAGSGLKEQDLERTPGLSFAVIAADPEGLSKVIAAFNWLLDRVKQAN</sequence>
<reference evidence="1 2" key="1">
    <citation type="journal article" date="2014" name="World J. Microbiol. Biotechnol.">
        <title>Biodiversity and physiological characteristics of Antarctic and Arctic lichens-associated bacteria.</title>
        <authorList>
            <person name="Lee Y.M."/>
            <person name="Kim E.H."/>
            <person name="Lee H.K."/>
            <person name="Hong S.G."/>
        </authorList>
    </citation>
    <scope>NUCLEOTIDE SEQUENCE [LARGE SCALE GENOMIC DNA]</scope>
    <source>
        <strain evidence="1 2">PAMC 26569</strain>
        <plasmid evidence="1">unnamed8</plasmid>
    </source>
</reference>
<gene>
    <name evidence="1" type="ORF">HN018_28400</name>
</gene>
<dbReference type="EMBL" id="CP053715">
    <property type="protein sequence ID" value="QKE94045.1"/>
    <property type="molecule type" value="Genomic_DNA"/>
</dbReference>
<name>A0A6M8I239_9PROT</name>
<dbReference type="Gene3D" id="3.40.1350.10">
    <property type="match status" value="1"/>
</dbReference>